<feature type="signal peptide" evidence="1">
    <location>
        <begin position="1"/>
        <end position="24"/>
    </location>
</feature>
<sequence>MKPSSIAATLAALLALGSAIPQQAAAQSVAWDRANESWLTQSSDHFVIHFRNGHEKQAARALDLAEQSHRELVPFFGYQPEEKTEIVLVDEYDFSNGWATVVPYPQIRLIMSPPDEANSLENNDEWMHLLIKHEYTHIMHMEMGGGAIKTLRNIFGRNPFLYPHLMTPSFMLEGLAVYQETNQAAGYGRLQGTGYDMQMRMEVASGEVKSLNQVAVASREWPLGYNYLYGAYFVQYLADTYGDEKVGEFLTSYSRKVIPFFLLNRTARTTFGKDFEQLWSDFQSHIYQQYQGDVTQMTEAAVIGKGKYTAPFLQVVSASDNGLLVNRNDGDGYSELQRLDAENEQTLSKTKHINSLDVHPQAGVLATRSITYADGRVLSDVFVYQDDRWTQLTEKQRFRMAKWLPDGHQYLASRKVDGLSELWLMDANSPESKTLIWQGEEGDVLGGFSLAPQGDFLVASMKRPQQGWNLERFDLNSATWHKLTDSRAVENAPTMMPDGKVLYSADYDGVFNIYTLDLETQQISQITREVGGAFEPHWQAGSGLVYQSYDAKGYTLREKERVEPLRTFTVADAQGQYNYVDPVEAVAAKSEISDYSPWSSLRPRTWLPIISQDENQTLAGFMINGADALNRHQYQLSFAWDTENSLAQYNLGYLYDSRWMIQLERSHDFTTFKQGSSETYRIEQSDSALIQRNHLFTAIEDQLSFAAGVYWDKESEAKKPKFGATKPYVETEESLIGIAATFDNRETYLNVPGIGWGHYLDVVVESNELLGSDYQGEKYQGQWQATFDLPGRSTLSLRLAGGLADSKAKPFRLGGSDQSDEVALFGRETQALRGYDETVQSGDRYVTQRVEASTWLGRVERNWGLYPIGLGDISGTAFVDSGSAWSDTKEYKQLTGAGVSLTVGVRLGYNLELPVTLGYAHGFDSDLGKDQFFFSVAGQF</sequence>
<comment type="caution">
    <text evidence="2">The sequence shown here is derived from an EMBL/GenBank/DDBJ whole genome shotgun (WGS) entry which is preliminary data.</text>
</comment>
<evidence type="ECO:0000256" key="1">
    <source>
        <dbReference type="SAM" id="SignalP"/>
    </source>
</evidence>
<dbReference type="Gene3D" id="2.40.160.50">
    <property type="entry name" value="membrane protein fhac: a member of the omp85/tpsb transporter family"/>
    <property type="match status" value="1"/>
</dbReference>
<evidence type="ECO:0000313" key="2">
    <source>
        <dbReference type="EMBL" id="KYN79344.1"/>
    </source>
</evidence>
<feature type="chain" id="PRO_5007583484" description="WD40 repeat protein" evidence="1">
    <location>
        <begin position="25"/>
        <end position="940"/>
    </location>
</feature>
<dbReference type="InterPro" id="IPR011042">
    <property type="entry name" value="6-blade_b-propeller_TolB-like"/>
</dbReference>
<proteinExistence type="predicted"/>
<name>A0A151KQH2_9VIBR</name>
<organism evidence="2 3">
    <name type="scientific">Vibrio cidicii</name>
    <dbReference type="NCBI Taxonomy" id="1763883"/>
    <lineage>
        <taxon>Bacteria</taxon>
        <taxon>Pseudomonadati</taxon>
        <taxon>Pseudomonadota</taxon>
        <taxon>Gammaproteobacteria</taxon>
        <taxon>Vibrionales</taxon>
        <taxon>Vibrionaceae</taxon>
        <taxon>Vibrio</taxon>
    </lineage>
</organism>
<gene>
    <name evidence="2" type="ORF">ATY37_09975</name>
</gene>
<dbReference type="Gene3D" id="2.120.10.30">
    <property type="entry name" value="TolB, C-terminal domain"/>
    <property type="match status" value="1"/>
</dbReference>
<evidence type="ECO:0008006" key="4">
    <source>
        <dbReference type="Google" id="ProtNLM"/>
    </source>
</evidence>
<accession>A0A151KQH2</accession>
<dbReference type="Proteomes" id="UP000075346">
    <property type="component" value="Unassembled WGS sequence"/>
</dbReference>
<dbReference type="AlphaFoldDB" id="A0A151KQH2"/>
<protein>
    <recommendedName>
        <fullName evidence="4">WD40 repeat protein</fullName>
    </recommendedName>
</protein>
<dbReference type="SUPFAM" id="SSF82171">
    <property type="entry name" value="DPP6 N-terminal domain-like"/>
    <property type="match status" value="1"/>
</dbReference>
<dbReference type="PANTHER" id="PTHR36842:SF1">
    <property type="entry name" value="PROTEIN TOLB"/>
    <property type="match status" value="1"/>
</dbReference>
<dbReference type="EMBL" id="LOBR01000137">
    <property type="protein sequence ID" value="KYN79344.1"/>
    <property type="molecule type" value="Genomic_DNA"/>
</dbReference>
<reference evidence="3" key="1">
    <citation type="submission" date="2015-12" db="EMBL/GenBank/DDBJ databases">
        <authorList>
            <person name="Shamseldin A."/>
            <person name="Moawad H."/>
            <person name="Abd El-Rahim W.M."/>
            <person name="Sadowsky M.J."/>
        </authorList>
    </citation>
    <scope>NUCLEOTIDE SEQUENCE [LARGE SCALE GENOMIC DNA]</scope>
    <source>
        <strain evidence="3">2538-88</strain>
    </source>
</reference>
<evidence type="ECO:0000313" key="3">
    <source>
        <dbReference type="Proteomes" id="UP000075346"/>
    </source>
</evidence>
<dbReference type="PANTHER" id="PTHR36842">
    <property type="entry name" value="PROTEIN TOLB HOMOLOG"/>
    <property type="match status" value="1"/>
</dbReference>
<dbReference type="RefSeq" id="WP_061898623.1">
    <property type="nucleotide sequence ID" value="NZ_LOBR01000137.1"/>
</dbReference>
<keyword evidence="1" id="KW-0732">Signal</keyword>